<evidence type="ECO:0000256" key="23">
    <source>
        <dbReference type="ARBA" id="ARBA00082226"/>
    </source>
</evidence>
<dbReference type="InterPro" id="IPR051142">
    <property type="entry name" value="Glycosyltransferase_29"/>
</dbReference>
<evidence type="ECO:0000256" key="18">
    <source>
        <dbReference type="ARBA" id="ARBA00075300"/>
    </source>
</evidence>
<comment type="subcellular location">
    <subcellularLocation>
        <location evidence="1">Golgi apparatus membrane</location>
        <topology evidence="1">Single-pass type II membrane protein</topology>
    </subcellularLocation>
    <subcellularLocation>
        <location evidence="13">Golgi apparatus</location>
        <location evidence="13">Golgi stack membrane</location>
    </subcellularLocation>
</comment>
<evidence type="ECO:0000256" key="5">
    <source>
        <dbReference type="ARBA" id="ARBA00022679"/>
    </source>
</evidence>
<evidence type="ECO:0000256" key="9">
    <source>
        <dbReference type="ARBA" id="ARBA00023034"/>
    </source>
</evidence>
<comment type="function">
    <text evidence="16">Catalyzes the formation of the NeuAc-alpha-2,3-Gal-beta-1,4-GlcNAc-, NeuAc-alpha-2,3-Gal-beta-1,3-GlcNAc- and NeuAc-alpha-2,3-Gal-beta-1,3-GalNAc- sequences found in terminal carbohydrate groups of glycoproteins and glycolipids. The highest activity is toward Gal-beta-1,3-GlcNAc and the lowest toward Gal-beta-1,3-GalNAc.</text>
</comment>
<evidence type="ECO:0000256" key="11">
    <source>
        <dbReference type="ARBA" id="ARBA00023157"/>
    </source>
</evidence>
<keyword evidence="10" id="KW-0472">Membrane</keyword>
<evidence type="ECO:0000256" key="12">
    <source>
        <dbReference type="ARBA" id="ARBA00023180"/>
    </source>
</evidence>
<dbReference type="EC" id="2.4.3.6" evidence="14"/>
<dbReference type="FunFam" id="3.90.1480.20:FF:000003">
    <property type="entry name" value="CMP-N-acetylneuraminate-beta-1,4-galactoside alpha-2,3-sialyltransferase isoform X1"/>
    <property type="match status" value="1"/>
</dbReference>
<evidence type="ECO:0000256" key="17">
    <source>
        <dbReference type="ARBA" id="ARBA00072604"/>
    </source>
</evidence>
<keyword evidence="7" id="KW-0735">Signal-anchor</keyword>
<reference evidence="24" key="3">
    <citation type="submission" date="2025-09" db="UniProtKB">
        <authorList>
            <consortium name="Ensembl"/>
        </authorList>
    </citation>
    <scope>IDENTIFICATION</scope>
</reference>
<organism evidence="24 25">
    <name type="scientific">Amphiprion ocellaris</name>
    <name type="common">Clown anemonefish</name>
    <dbReference type="NCBI Taxonomy" id="80972"/>
    <lineage>
        <taxon>Eukaryota</taxon>
        <taxon>Metazoa</taxon>
        <taxon>Chordata</taxon>
        <taxon>Craniata</taxon>
        <taxon>Vertebrata</taxon>
        <taxon>Euteleostomi</taxon>
        <taxon>Actinopterygii</taxon>
        <taxon>Neopterygii</taxon>
        <taxon>Teleostei</taxon>
        <taxon>Neoteleostei</taxon>
        <taxon>Acanthomorphata</taxon>
        <taxon>Ovalentaria</taxon>
        <taxon>Pomacentridae</taxon>
        <taxon>Amphiprion</taxon>
    </lineage>
</organism>
<reference evidence="24 25" key="1">
    <citation type="submission" date="2022-01" db="EMBL/GenBank/DDBJ databases">
        <title>A chromosome-scale genome assembly of the false clownfish, Amphiprion ocellaris.</title>
        <authorList>
            <person name="Ryu T."/>
        </authorList>
    </citation>
    <scope>NUCLEOTIDE SEQUENCE [LARGE SCALE GENOMIC DNA]</scope>
</reference>
<dbReference type="AlphaFoldDB" id="A0AAQ6AEN0"/>
<evidence type="ECO:0000256" key="2">
    <source>
        <dbReference type="ARBA" id="ARBA00004922"/>
    </source>
</evidence>
<dbReference type="PANTHER" id="PTHR13713:SF37">
    <property type="entry name" value="CMP-N-ACETYLNEURAMINATE-BETA-1,4-GALACTOSIDE ALPHA-2,3-SIALYLTRANSFERASE"/>
    <property type="match status" value="1"/>
</dbReference>
<dbReference type="Pfam" id="PF00777">
    <property type="entry name" value="Glyco_transf_29"/>
    <property type="match status" value="1"/>
</dbReference>
<evidence type="ECO:0000256" key="13">
    <source>
        <dbReference type="ARBA" id="ARBA00037859"/>
    </source>
</evidence>
<dbReference type="GeneTree" id="ENSGT00940000157285"/>
<evidence type="ECO:0000256" key="6">
    <source>
        <dbReference type="ARBA" id="ARBA00022692"/>
    </source>
</evidence>
<proteinExistence type="inferred from homology"/>
<comment type="similarity">
    <text evidence="3">Belongs to the glycosyltransferase 29 family.</text>
</comment>
<name>A0AAQ6AEN0_AMPOC</name>
<dbReference type="GO" id="GO:0032580">
    <property type="term" value="C:Golgi cisterna membrane"/>
    <property type="evidence" value="ECO:0007669"/>
    <property type="project" value="UniProtKB-SubCell"/>
</dbReference>
<evidence type="ECO:0000256" key="22">
    <source>
        <dbReference type="ARBA" id="ARBA00077526"/>
    </source>
</evidence>
<dbReference type="Gene3D" id="3.90.1480.20">
    <property type="entry name" value="Glycosyl transferase family 29"/>
    <property type="match status" value="1"/>
</dbReference>
<keyword evidence="6" id="KW-0812">Transmembrane</keyword>
<evidence type="ECO:0000256" key="21">
    <source>
        <dbReference type="ARBA" id="ARBA00076528"/>
    </source>
</evidence>
<keyword evidence="11" id="KW-1015">Disulfide bond</keyword>
<dbReference type="GO" id="GO:0008118">
    <property type="term" value="F:N-acetyllactosaminide alpha-2,3-sialyltransferase activity"/>
    <property type="evidence" value="ECO:0007669"/>
    <property type="project" value="UniProtKB-EC"/>
</dbReference>
<evidence type="ECO:0000256" key="10">
    <source>
        <dbReference type="ARBA" id="ARBA00023136"/>
    </source>
</evidence>
<comment type="pathway">
    <text evidence="2">Protein modification; protein glycosylation.</text>
</comment>
<evidence type="ECO:0000256" key="8">
    <source>
        <dbReference type="ARBA" id="ARBA00022989"/>
    </source>
</evidence>
<evidence type="ECO:0000256" key="20">
    <source>
        <dbReference type="ARBA" id="ARBA00076295"/>
    </source>
</evidence>
<accession>A0AAQ6AEN0</accession>
<keyword evidence="12" id="KW-0325">Glycoprotein</keyword>
<evidence type="ECO:0000256" key="7">
    <source>
        <dbReference type="ARBA" id="ARBA00022968"/>
    </source>
</evidence>
<sequence>MHISSPADPATRTTDGFEVNLKINAIRPAPEWDVPCLLGGDENETQSQPPPGHVLHAGPRIPLLLIREDQFTRLGPQIMPLELMYKYGNISEGVCKPGFTAAKMTAIYPKFTKLAPMFLDPNYKRFSRIGDYLPPFGVKSQEKIIDILLSVTKMYGLGEELDSKSCKTCIIVGNGGILANKSLGQKIDDFDVVVRLNEAPVKGFEKDVGSKTTIRITYPEGAIQKTERYEAESLFVLSAFKSLDFKWLRHMVFNQRLRSTDGFWKSVARHVPREPSDMRILNPYFIQEASFKLIGLPHNNGQMGRGNIPTLGTVAITMALHNCDEVAVAGFGYNMSTPHAPLHYYEKIRMSAIKESWTHNISKEKEFLMKLVKAGVIQDLTSGICGAGC</sequence>
<comment type="catalytic activity">
    <reaction evidence="15">
        <text>a beta-D-galactosyl-(1-&gt;4)-N-acetyl-beta-D-glucosaminyl derivative + CMP-N-acetyl-beta-neuraminate = an N-acetyl-alpha-neuraminyl-(2-&gt;3)-beta-D-galactosyl-(1-&gt;4)-N-acetyl-beta-D-glucosaminyl derivative + CMP + H(+)</text>
        <dbReference type="Rhea" id="RHEA:52316"/>
        <dbReference type="ChEBI" id="CHEBI:15378"/>
        <dbReference type="ChEBI" id="CHEBI:57812"/>
        <dbReference type="ChEBI" id="CHEBI:60377"/>
        <dbReference type="ChEBI" id="CHEBI:133507"/>
        <dbReference type="ChEBI" id="CHEBI:136545"/>
        <dbReference type="EC" id="2.4.3.6"/>
    </reaction>
</comment>
<evidence type="ECO:0000256" key="16">
    <source>
        <dbReference type="ARBA" id="ARBA00056237"/>
    </source>
</evidence>
<evidence type="ECO:0000256" key="1">
    <source>
        <dbReference type="ARBA" id="ARBA00004323"/>
    </source>
</evidence>
<evidence type="ECO:0000313" key="24">
    <source>
        <dbReference type="Ensembl" id="ENSAOCP00000076858.1"/>
    </source>
</evidence>
<dbReference type="InterPro" id="IPR001675">
    <property type="entry name" value="Glyco_trans_29"/>
</dbReference>
<dbReference type="InterPro" id="IPR038578">
    <property type="entry name" value="GT29-like_sf"/>
</dbReference>
<dbReference type="PANTHER" id="PTHR13713">
    <property type="entry name" value="SIALYLTRANSFERASE"/>
    <property type="match status" value="1"/>
</dbReference>
<keyword evidence="25" id="KW-1185">Reference proteome</keyword>
<dbReference type="Proteomes" id="UP001501940">
    <property type="component" value="Chromosome 2"/>
</dbReference>
<protein>
    <recommendedName>
        <fullName evidence="17">CMP-N-acetylneuraminate-beta-1,4-galactoside alpha-2,3-sialyltransferase</fullName>
        <ecNumber evidence="14">2.4.3.6</ecNumber>
    </recommendedName>
    <alternativeName>
        <fullName evidence="22">Beta-galactoside alpha-2,3-sialyltransferase 3</fullName>
    </alternativeName>
    <alternativeName>
        <fullName evidence="18">Gal beta-1,3(4) GlcNAc alpha-2,3 sialyltransferase</fullName>
    </alternativeName>
    <alternativeName>
        <fullName evidence="20">N-acetyllactosaminide alpha-2,3-sialyltransferase</fullName>
    </alternativeName>
    <alternativeName>
        <fullName evidence="23">ST3Gal III</fullName>
    </alternativeName>
    <alternativeName>
        <fullName evidence="19">ST3N</fullName>
    </alternativeName>
    <alternativeName>
        <fullName evidence="21">Sialyltransferase 6</fullName>
    </alternativeName>
</protein>
<evidence type="ECO:0000256" key="14">
    <source>
        <dbReference type="ARBA" id="ARBA00049726"/>
    </source>
</evidence>
<evidence type="ECO:0000256" key="4">
    <source>
        <dbReference type="ARBA" id="ARBA00022676"/>
    </source>
</evidence>
<reference evidence="24" key="2">
    <citation type="submission" date="2025-08" db="UniProtKB">
        <authorList>
            <consortium name="Ensembl"/>
        </authorList>
    </citation>
    <scope>IDENTIFICATION</scope>
</reference>
<keyword evidence="4" id="KW-0328">Glycosyltransferase</keyword>
<evidence type="ECO:0000313" key="25">
    <source>
        <dbReference type="Proteomes" id="UP001501940"/>
    </source>
</evidence>
<keyword evidence="8" id="KW-1133">Transmembrane helix</keyword>
<dbReference type="GO" id="GO:0000139">
    <property type="term" value="C:Golgi membrane"/>
    <property type="evidence" value="ECO:0007669"/>
    <property type="project" value="UniProtKB-SubCell"/>
</dbReference>
<keyword evidence="9" id="KW-0333">Golgi apparatus</keyword>
<keyword evidence="5" id="KW-0808">Transferase</keyword>
<evidence type="ECO:0000256" key="19">
    <source>
        <dbReference type="ARBA" id="ARBA00075637"/>
    </source>
</evidence>
<evidence type="ECO:0000256" key="3">
    <source>
        <dbReference type="ARBA" id="ARBA00006003"/>
    </source>
</evidence>
<dbReference type="Ensembl" id="ENSAOCT00000064238.1">
    <property type="protein sequence ID" value="ENSAOCP00000076858.1"/>
    <property type="gene ID" value="ENSAOCG00000017501.2"/>
</dbReference>
<evidence type="ECO:0000256" key="15">
    <source>
        <dbReference type="ARBA" id="ARBA00050091"/>
    </source>
</evidence>